<name>A0A2I0XEI1_9ASPA</name>
<feature type="region of interest" description="Disordered" evidence="1">
    <location>
        <begin position="579"/>
        <end position="630"/>
    </location>
</feature>
<feature type="region of interest" description="Disordered" evidence="1">
    <location>
        <begin position="211"/>
        <end position="236"/>
    </location>
</feature>
<dbReference type="SUPFAM" id="SSF46934">
    <property type="entry name" value="UBA-like"/>
    <property type="match status" value="1"/>
</dbReference>
<feature type="compositionally biased region" description="Polar residues" evidence="1">
    <location>
        <begin position="607"/>
        <end position="624"/>
    </location>
</feature>
<feature type="compositionally biased region" description="Basic and acidic residues" evidence="1">
    <location>
        <begin position="321"/>
        <end position="334"/>
    </location>
</feature>
<dbReference type="AlphaFoldDB" id="A0A2I0XEI1"/>
<keyword evidence="4" id="KW-1185">Reference proteome</keyword>
<evidence type="ECO:0000259" key="2">
    <source>
        <dbReference type="Pfam" id="PF06972"/>
    </source>
</evidence>
<accession>A0A2I0XEI1</accession>
<feature type="compositionally biased region" description="Polar residues" evidence="1">
    <location>
        <begin position="579"/>
        <end position="597"/>
    </location>
</feature>
<feature type="compositionally biased region" description="Polar residues" evidence="1">
    <location>
        <begin position="86"/>
        <end position="97"/>
    </location>
</feature>
<feature type="compositionally biased region" description="Basic and acidic residues" evidence="1">
    <location>
        <begin position="65"/>
        <end position="85"/>
    </location>
</feature>
<dbReference type="Pfam" id="PF06972">
    <property type="entry name" value="GIP1_N"/>
    <property type="match status" value="1"/>
</dbReference>
<dbReference type="OrthoDB" id="762072at2759"/>
<feature type="region of interest" description="Disordered" evidence="1">
    <location>
        <begin position="320"/>
        <end position="358"/>
    </location>
</feature>
<dbReference type="EMBL" id="KZ501954">
    <property type="protein sequence ID" value="PKU86328.1"/>
    <property type="molecule type" value="Genomic_DNA"/>
</dbReference>
<feature type="compositionally biased region" description="Polar residues" evidence="1">
    <location>
        <begin position="839"/>
        <end position="856"/>
    </location>
</feature>
<reference evidence="3 4" key="1">
    <citation type="journal article" date="2016" name="Sci. Rep.">
        <title>The Dendrobium catenatum Lindl. genome sequence provides insights into polysaccharide synthase, floral development and adaptive evolution.</title>
        <authorList>
            <person name="Zhang G.Q."/>
            <person name="Xu Q."/>
            <person name="Bian C."/>
            <person name="Tsai W.C."/>
            <person name="Yeh C.M."/>
            <person name="Liu K.W."/>
            <person name="Yoshida K."/>
            <person name="Zhang L.S."/>
            <person name="Chang S.B."/>
            <person name="Chen F."/>
            <person name="Shi Y."/>
            <person name="Su Y.Y."/>
            <person name="Zhang Y.Q."/>
            <person name="Chen L.J."/>
            <person name="Yin Y."/>
            <person name="Lin M."/>
            <person name="Huang H."/>
            <person name="Deng H."/>
            <person name="Wang Z.W."/>
            <person name="Zhu S.L."/>
            <person name="Zhao X."/>
            <person name="Deng C."/>
            <person name="Niu S.C."/>
            <person name="Huang J."/>
            <person name="Wang M."/>
            <person name="Liu G.H."/>
            <person name="Yang H.J."/>
            <person name="Xiao X.J."/>
            <person name="Hsiao Y.Y."/>
            <person name="Wu W.L."/>
            <person name="Chen Y.Y."/>
            <person name="Mitsuda N."/>
            <person name="Ohme-Takagi M."/>
            <person name="Luo Y.B."/>
            <person name="Van de Peer Y."/>
            <person name="Liu Z.J."/>
        </authorList>
    </citation>
    <scope>NUCLEOTIDE SEQUENCE [LARGE SCALE GENOMIC DNA]</scope>
    <source>
        <tissue evidence="3">The whole plant</tissue>
    </source>
</reference>
<evidence type="ECO:0000313" key="3">
    <source>
        <dbReference type="EMBL" id="PKU86328.1"/>
    </source>
</evidence>
<evidence type="ECO:0000313" key="4">
    <source>
        <dbReference type="Proteomes" id="UP000233837"/>
    </source>
</evidence>
<feature type="region of interest" description="Disordered" evidence="1">
    <location>
        <begin position="65"/>
        <end position="116"/>
    </location>
</feature>
<evidence type="ECO:0000256" key="1">
    <source>
        <dbReference type="SAM" id="MobiDB-lite"/>
    </source>
</evidence>
<dbReference type="Proteomes" id="UP000233837">
    <property type="component" value="Unassembled WGS sequence"/>
</dbReference>
<dbReference type="PANTHER" id="PTHR46445">
    <property type="entry name" value="RNA POLYMERASE II DEGRADATION FACTOR-LIKE PROTEIN (DUF1296)"/>
    <property type="match status" value="1"/>
</dbReference>
<dbReference type="InterPro" id="IPR009060">
    <property type="entry name" value="UBA-like_sf"/>
</dbReference>
<dbReference type="PANTHER" id="PTHR46445:SF3">
    <property type="entry name" value="RNA POLYMERASE II DEGRADATION FACTOR-LIKE PROTEIN (DUF1296)-RELATED"/>
    <property type="match status" value="1"/>
</dbReference>
<feature type="domain" description="GBF-interacting protein 1 N-terminal" evidence="2">
    <location>
        <begin position="18"/>
        <end position="76"/>
    </location>
</feature>
<feature type="region of interest" description="Disordered" evidence="1">
    <location>
        <begin position="834"/>
        <end position="856"/>
    </location>
</feature>
<dbReference type="InterPro" id="IPR009719">
    <property type="entry name" value="GIP1_N"/>
</dbReference>
<reference evidence="3 4" key="2">
    <citation type="journal article" date="2017" name="Nature">
        <title>The Apostasia genome and the evolution of orchids.</title>
        <authorList>
            <person name="Zhang G.Q."/>
            <person name="Liu K.W."/>
            <person name="Li Z."/>
            <person name="Lohaus R."/>
            <person name="Hsiao Y.Y."/>
            <person name="Niu S.C."/>
            <person name="Wang J.Y."/>
            <person name="Lin Y.C."/>
            <person name="Xu Q."/>
            <person name="Chen L.J."/>
            <person name="Yoshida K."/>
            <person name="Fujiwara S."/>
            <person name="Wang Z.W."/>
            <person name="Zhang Y.Q."/>
            <person name="Mitsuda N."/>
            <person name="Wang M."/>
            <person name="Liu G.H."/>
            <person name="Pecoraro L."/>
            <person name="Huang H.X."/>
            <person name="Xiao X.J."/>
            <person name="Lin M."/>
            <person name="Wu X.Y."/>
            <person name="Wu W.L."/>
            <person name="Chen Y.Y."/>
            <person name="Chang S.B."/>
            <person name="Sakamoto S."/>
            <person name="Ohme-Takagi M."/>
            <person name="Yagi M."/>
            <person name="Zeng S.J."/>
            <person name="Shen C.Y."/>
            <person name="Yeh C.M."/>
            <person name="Luo Y.B."/>
            <person name="Tsai W.C."/>
            <person name="Van de Peer Y."/>
            <person name="Liu Z.J."/>
        </authorList>
    </citation>
    <scope>NUCLEOTIDE SEQUENCE [LARGE SCALE GENOMIC DNA]</scope>
    <source>
        <tissue evidence="3">The whole plant</tissue>
    </source>
</reference>
<gene>
    <name evidence="3" type="ORF">MA16_Dca002159</name>
</gene>
<sequence length="856" mass="91850">MGGGGGSSGNGVIAAPGIPSGARKMVQSLKEIVNLPDQEIYFTLKECGMDPSEAVQRLLSQDSFHEVKSKRDKKKEVKELSESRTRTNNNTFSQGVLGSSDCGPRPSFTQSSLNGFGVNRGKALQKKEDGVCSVPSSSNVGARSDINKKSTIISENVSTESLFGGTGIAGGSSLHSQPSSGYQHGWTGIPGRFSMADIVKMGRPQGKLPMTSTSAGNASNVSHQFTSDTSKPGVKHSVTHDLPSELDQGVHSSQGLHQQAQVINYEPGTISNNHVSHDSWPAANQSHPGTTSNILETFGSAISYADTSKTAFVDEVQVHQTLRDESPEPEKSAESDTSSEEFSRSETISEGEIDEHNFEGEDTNVEISSAAANLQNLSIEKVGLAGSTVEDNPAVIIPRHLQITNADCSHLCFGSFGSGVSTSLPRSLQPKPLHNSSEVITVDDVRPLDHSNARNSSYYDNAELKSQINEDVLSRVSMNAMNYEISAASEAEVIRDDAMNSTRELQYNLPSLSDYGTSTSTQESDAAFEHPQTNLQMHNLSSLSNMMQPYTSSLSSSLLAPTMPIKDVEIPFSSLLTTPSAPTKHSVATSNGGTTVPLQEVKPNAFSDHQSQAPQSSPNTSITTGHAVPQHLPLHPYSQATLPLAPFANMISYPFLPQSYTYLPSAAFPQAYTTNDPFHQSPAAAHNTALKYTLPQNKSSISVASLPQPAAVASGYGSFSGSTNIPVNFSLNPSSTPTSTTLGFSEALSSQYKEVAHYLSLQQNESSPMWVHGGISRTVSPLPPNTFYGFQGQNQHSSFRQAQQPSHYGQMGYLNFFQNQLGGQSQEQQLNSNEVNLNGSQGNPSQQSHQLWQHGY</sequence>
<protein>
    <recommendedName>
        <fullName evidence="2">GBF-interacting protein 1 N-terminal domain-containing protein</fullName>
    </recommendedName>
</protein>
<dbReference type="STRING" id="906689.A0A2I0XEI1"/>
<organism evidence="3 4">
    <name type="scientific">Dendrobium catenatum</name>
    <dbReference type="NCBI Taxonomy" id="906689"/>
    <lineage>
        <taxon>Eukaryota</taxon>
        <taxon>Viridiplantae</taxon>
        <taxon>Streptophyta</taxon>
        <taxon>Embryophyta</taxon>
        <taxon>Tracheophyta</taxon>
        <taxon>Spermatophyta</taxon>
        <taxon>Magnoliopsida</taxon>
        <taxon>Liliopsida</taxon>
        <taxon>Asparagales</taxon>
        <taxon>Orchidaceae</taxon>
        <taxon>Epidendroideae</taxon>
        <taxon>Malaxideae</taxon>
        <taxon>Dendrobiinae</taxon>
        <taxon>Dendrobium</taxon>
    </lineage>
</organism>
<proteinExistence type="predicted"/>
<feature type="compositionally biased region" description="Polar residues" evidence="1">
    <location>
        <begin position="211"/>
        <end position="230"/>
    </location>
</feature>